<evidence type="ECO:0000256" key="13">
    <source>
        <dbReference type="ARBA" id="ARBA00023237"/>
    </source>
</evidence>
<keyword evidence="7" id="KW-0732">Signal</keyword>
<dbReference type="InterPro" id="IPR054765">
    <property type="entry name" value="SLBB_dom"/>
</dbReference>
<evidence type="ECO:0000256" key="3">
    <source>
        <dbReference type="ARBA" id="ARBA00022448"/>
    </source>
</evidence>
<dbReference type="Gene3D" id="3.30.1950.10">
    <property type="entry name" value="wza like domain"/>
    <property type="match status" value="1"/>
</dbReference>
<keyword evidence="11 15" id="KW-0472">Membrane</keyword>
<evidence type="ECO:0000256" key="15">
    <source>
        <dbReference type="SAM" id="Phobius"/>
    </source>
</evidence>
<feature type="domain" description="SLBB" evidence="17">
    <location>
        <begin position="146"/>
        <end position="225"/>
    </location>
</feature>
<evidence type="ECO:0000313" key="18">
    <source>
        <dbReference type="EMBL" id="MBD8018761.1"/>
    </source>
</evidence>
<evidence type="ECO:0000256" key="14">
    <source>
        <dbReference type="ARBA" id="ARBA00023288"/>
    </source>
</evidence>
<comment type="caution">
    <text evidence="18">The sequence shown here is derived from an EMBL/GenBank/DDBJ whole genome shotgun (WGS) entry which is preliminary data.</text>
</comment>
<gene>
    <name evidence="18" type="ORF">H9628_09775</name>
</gene>
<evidence type="ECO:0000256" key="2">
    <source>
        <dbReference type="ARBA" id="ARBA00009450"/>
    </source>
</evidence>
<dbReference type="EMBL" id="JACSPS010000003">
    <property type="protein sequence ID" value="MBD8018761.1"/>
    <property type="molecule type" value="Genomic_DNA"/>
</dbReference>
<keyword evidence="8" id="KW-0625">Polysaccharide transport</keyword>
<evidence type="ECO:0000256" key="10">
    <source>
        <dbReference type="ARBA" id="ARBA00023114"/>
    </source>
</evidence>
<comment type="subcellular location">
    <subcellularLocation>
        <location evidence="1">Cell outer membrane</location>
        <topology evidence="1">Multi-pass membrane protein</topology>
    </subcellularLocation>
</comment>
<dbReference type="Pfam" id="PF02563">
    <property type="entry name" value="Poly_export"/>
    <property type="match status" value="1"/>
</dbReference>
<dbReference type="InterPro" id="IPR003715">
    <property type="entry name" value="Poly_export_N"/>
</dbReference>
<evidence type="ECO:0000313" key="19">
    <source>
        <dbReference type="Proteomes" id="UP000626242"/>
    </source>
</evidence>
<dbReference type="PANTHER" id="PTHR33619">
    <property type="entry name" value="POLYSACCHARIDE EXPORT PROTEIN GFCE-RELATED"/>
    <property type="match status" value="1"/>
</dbReference>
<accession>A0ABR8WPW4</accession>
<keyword evidence="12" id="KW-0564">Palmitate</keyword>
<dbReference type="Proteomes" id="UP000626242">
    <property type="component" value="Unassembled WGS sequence"/>
</dbReference>
<keyword evidence="6 15" id="KW-0812">Transmembrane</keyword>
<evidence type="ECO:0000256" key="4">
    <source>
        <dbReference type="ARBA" id="ARBA00022452"/>
    </source>
</evidence>
<evidence type="ECO:0000256" key="12">
    <source>
        <dbReference type="ARBA" id="ARBA00023139"/>
    </source>
</evidence>
<protein>
    <submittedName>
        <fullName evidence="18">Polysaccharide export protein</fullName>
    </submittedName>
</protein>
<keyword evidence="15" id="KW-1133">Transmembrane helix</keyword>
<evidence type="ECO:0000256" key="6">
    <source>
        <dbReference type="ARBA" id="ARBA00022692"/>
    </source>
</evidence>
<dbReference type="PROSITE" id="PS51257">
    <property type="entry name" value="PROKAR_LIPOPROTEIN"/>
    <property type="match status" value="1"/>
</dbReference>
<evidence type="ECO:0000256" key="9">
    <source>
        <dbReference type="ARBA" id="ARBA00023065"/>
    </source>
</evidence>
<comment type="similarity">
    <text evidence="2">Belongs to the BexD/CtrA/VexA family.</text>
</comment>
<feature type="domain" description="Polysaccharide export protein N-terminal" evidence="16">
    <location>
        <begin position="45"/>
        <end position="142"/>
    </location>
</feature>
<proteinExistence type="inferred from homology"/>
<feature type="transmembrane region" description="Helical" evidence="15">
    <location>
        <begin position="243"/>
        <end position="262"/>
    </location>
</feature>
<evidence type="ECO:0000256" key="7">
    <source>
        <dbReference type="ARBA" id="ARBA00022729"/>
    </source>
</evidence>
<dbReference type="Gene3D" id="3.10.560.10">
    <property type="entry name" value="Outer membrane lipoprotein wza domain like"/>
    <property type="match status" value="1"/>
</dbReference>
<evidence type="ECO:0000256" key="5">
    <source>
        <dbReference type="ARBA" id="ARBA00022597"/>
    </source>
</evidence>
<keyword evidence="3" id="KW-0813">Transport</keyword>
<dbReference type="PANTHER" id="PTHR33619:SF3">
    <property type="entry name" value="POLYSACCHARIDE EXPORT PROTEIN GFCE-RELATED"/>
    <property type="match status" value="1"/>
</dbReference>
<keyword evidence="10" id="KW-0626">Porin</keyword>
<sequence length="264" mass="29147">MSIMNKNLFILFISAIFTLSSCKTAEKPNELKYMQNAEAIAEAAANNNPVTIQKGDELSIFVSAKNMEAVRPFNQNYYNIQTPTSVATNNSEKEYLVNSEGDIDFPVIGKIAAGGKTLEAFREDITTHIKTYVKDPTVTVRLTNFRVTVLGEVNRPGQFKISDAETTLLNALGLAGDLTVYGKRDNILVVRNNDGKLSKEYINLLDAGFVNSPYYNLKQGDVIYVSPNQTKEKLSRQDPNTNLYLAIAGTVIGLAGIFITIFKN</sequence>
<name>A0ABR8WPW4_9FLAO</name>
<evidence type="ECO:0000256" key="11">
    <source>
        <dbReference type="ARBA" id="ARBA00023136"/>
    </source>
</evidence>
<organism evidence="18 19">
    <name type="scientific">Kaistella pullorum</name>
    <dbReference type="NCBI Taxonomy" id="2763074"/>
    <lineage>
        <taxon>Bacteria</taxon>
        <taxon>Pseudomonadati</taxon>
        <taxon>Bacteroidota</taxon>
        <taxon>Flavobacteriia</taxon>
        <taxon>Flavobacteriales</taxon>
        <taxon>Weeksellaceae</taxon>
        <taxon>Chryseobacterium group</taxon>
        <taxon>Kaistella</taxon>
    </lineage>
</organism>
<dbReference type="Pfam" id="PF22461">
    <property type="entry name" value="SLBB_2"/>
    <property type="match status" value="1"/>
</dbReference>
<keyword evidence="9" id="KW-0406">Ion transport</keyword>
<keyword evidence="14" id="KW-0449">Lipoprotein</keyword>
<keyword evidence="4" id="KW-1134">Transmembrane beta strand</keyword>
<keyword evidence="13" id="KW-0998">Cell outer membrane</keyword>
<evidence type="ECO:0000256" key="1">
    <source>
        <dbReference type="ARBA" id="ARBA00004571"/>
    </source>
</evidence>
<evidence type="ECO:0000259" key="17">
    <source>
        <dbReference type="Pfam" id="PF22461"/>
    </source>
</evidence>
<reference evidence="18 19" key="1">
    <citation type="submission" date="2020-08" db="EMBL/GenBank/DDBJ databases">
        <title>A Genomic Blueprint of the Chicken Gut Microbiome.</title>
        <authorList>
            <person name="Gilroy R."/>
            <person name="Ravi A."/>
            <person name="Getino M."/>
            <person name="Pursley I."/>
            <person name="Horton D.L."/>
            <person name="Alikhan N.-F."/>
            <person name="Baker D."/>
            <person name="Gharbi K."/>
            <person name="Hall N."/>
            <person name="Watson M."/>
            <person name="Adriaenssens E.M."/>
            <person name="Foster-Nyarko E."/>
            <person name="Jarju S."/>
            <person name="Secka A."/>
            <person name="Antonio M."/>
            <person name="Oren A."/>
            <person name="Chaudhuri R."/>
            <person name="La Ragione R.M."/>
            <person name="Hildebrand F."/>
            <person name="Pallen M.J."/>
        </authorList>
    </citation>
    <scope>NUCLEOTIDE SEQUENCE [LARGE SCALE GENOMIC DNA]</scope>
    <source>
        <strain evidence="18 19">Sa1CVA4</strain>
    </source>
</reference>
<keyword evidence="19" id="KW-1185">Reference proteome</keyword>
<keyword evidence="5" id="KW-0762">Sugar transport</keyword>
<dbReference type="InterPro" id="IPR049712">
    <property type="entry name" value="Poly_export"/>
</dbReference>
<evidence type="ECO:0000259" key="16">
    <source>
        <dbReference type="Pfam" id="PF02563"/>
    </source>
</evidence>
<evidence type="ECO:0000256" key="8">
    <source>
        <dbReference type="ARBA" id="ARBA00023047"/>
    </source>
</evidence>